<keyword evidence="2" id="KW-1185">Reference proteome</keyword>
<dbReference type="EMBL" id="JACTAM010000022">
    <property type="protein sequence ID" value="KAI2650577.1"/>
    <property type="molecule type" value="Genomic_DNA"/>
</dbReference>
<evidence type="ECO:0000313" key="1">
    <source>
        <dbReference type="EMBL" id="KAI2650577.1"/>
    </source>
</evidence>
<sequence length="194" mass="21734">MDKSGLPGKFKEWLYQHGLLPRQMWLMTVYEVSLTAVEGVENKINSHLRRWLGIPAGFTSVGLDSRDNKVREDGIKTRSGQKLEAAASLVLADGNLKLKDIVGAPCMGRQGLGLTHFREWGKANPVERRAMIQAEVRGLEEEWKKAKVVGLGSQGAWTRAIYDTLPTPVNLHRWGIRDEPRLPRADTDGAMTKY</sequence>
<name>A0ABQ8LKW2_LABRO</name>
<keyword evidence="1" id="KW-0675">Receptor</keyword>
<gene>
    <name evidence="1" type="ORF">H4Q32_000596</name>
</gene>
<organism evidence="1 2">
    <name type="scientific">Labeo rohita</name>
    <name type="common">Indian major carp</name>
    <name type="synonym">Cyprinus rohita</name>
    <dbReference type="NCBI Taxonomy" id="84645"/>
    <lineage>
        <taxon>Eukaryota</taxon>
        <taxon>Metazoa</taxon>
        <taxon>Chordata</taxon>
        <taxon>Craniata</taxon>
        <taxon>Vertebrata</taxon>
        <taxon>Euteleostomi</taxon>
        <taxon>Actinopterygii</taxon>
        <taxon>Neopterygii</taxon>
        <taxon>Teleostei</taxon>
        <taxon>Ostariophysi</taxon>
        <taxon>Cypriniformes</taxon>
        <taxon>Cyprinidae</taxon>
        <taxon>Labeoninae</taxon>
        <taxon>Labeonini</taxon>
        <taxon>Labeo</taxon>
    </lineage>
</organism>
<protein>
    <submittedName>
        <fullName evidence="1">G-protein coupled receptor 21</fullName>
    </submittedName>
</protein>
<proteinExistence type="predicted"/>
<accession>A0ABQ8LKW2</accession>
<dbReference type="Proteomes" id="UP000830375">
    <property type="component" value="Unassembled WGS sequence"/>
</dbReference>
<evidence type="ECO:0000313" key="2">
    <source>
        <dbReference type="Proteomes" id="UP000830375"/>
    </source>
</evidence>
<reference evidence="1 2" key="1">
    <citation type="submission" date="2022-01" db="EMBL/GenBank/DDBJ databases">
        <title>A high-quality chromosome-level genome assembly of rohu carp, Labeo rohita.</title>
        <authorList>
            <person name="Arick M.A. II"/>
            <person name="Hsu C.-Y."/>
            <person name="Magbanua Z."/>
            <person name="Pechanova O."/>
            <person name="Grover C."/>
            <person name="Miller E."/>
            <person name="Thrash A."/>
            <person name="Ezzel L."/>
            <person name="Alam S."/>
            <person name="Benzie J."/>
            <person name="Hamilton M."/>
            <person name="Karsi A."/>
            <person name="Lawrence M.L."/>
            <person name="Peterson D.G."/>
        </authorList>
    </citation>
    <scope>NUCLEOTIDE SEQUENCE [LARGE SCALE GENOMIC DNA]</scope>
    <source>
        <strain evidence="2">BAU-BD-2019</strain>
        <tissue evidence="1">Blood</tissue>
    </source>
</reference>
<comment type="caution">
    <text evidence="1">The sequence shown here is derived from an EMBL/GenBank/DDBJ whole genome shotgun (WGS) entry which is preliminary data.</text>
</comment>